<keyword evidence="1" id="KW-1133">Transmembrane helix</keyword>
<dbReference type="OMA" id="MIRRIHM"/>
<dbReference type="PANTHER" id="PTHR35190:SF2">
    <property type="entry name" value="PROTEIN DCD1B"/>
    <property type="match status" value="1"/>
</dbReference>
<feature type="signal peptide" evidence="2">
    <location>
        <begin position="1"/>
        <end position="26"/>
    </location>
</feature>
<dbReference type="RefSeq" id="XP_001746383.1">
    <property type="nucleotide sequence ID" value="XM_001746331.1"/>
</dbReference>
<feature type="transmembrane region" description="Helical" evidence="1">
    <location>
        <begin position="205"/>
        <end position="229"/>
    </location>
</feature>
<keyword evidence="2" id="KW-0732">Signal</keyword>
<dbReference type="InParanoid" id="A9V198"/>
<organism evidence="3 4">
    <name type="scientific">Monosiga brevicollis</name>
    <name type="common">Choanoflagellate</name>
    <dbReference type="NCBI Taxonomy" id="81824"/>
    <lineage>
        <taxon>Eukaryota</taxon>
        <taxon>Choanoflagellata</taxon>
        <taxon>Craspedida</taxon>
        <taxon>Salpingoecidae</taxon>
        <taxon>Monosiga</taxon>
    </lineage>
</organism>
<dbReference type="EMBL" id="CH991553">
    <property type="protein sequence ID" value="EDQ88770.1"/>
    <property type="molecule type" value="Genomic_DNA"/>
</dbReference>
<keyword evidence="1" id="KW-0472">Membrane</keyword>
<dbReference type="AlphaFoldDB" id="A9V198"/>
<gene>
    <name evidence="3" type="ORF">MONBRDRAFT_32718</name>
</gene>
<evidence type="ECO:0000313" key="3">
    <source>
        <dbReference type="EMBL" id="EDQ88770.1"/>
    </source>
</evidence>
<dbReference type="Proteomes" id="UP000001357">
    <property type="component" value="Unassembled WGS sequence"/>
</dbReference>
<dbReference type="PANTHER" id="PTHR35190">
    <property type="entry name" value="PROTEIN DCD1B"/>
    <property type="match status" value="1"/>
</dbReference>
<protein>
    <submittedName>
        <fullName evidence="3">Uncharacterized protein</fullName>
    </submittedName>
</protein>
<dbReference type="KEGG" id="mbr:MONBRDRAFT_32718"/>
<feature type="chain" id="PRO_5002742547" evidence="2">
    <location>
        <begin position="27"/>
        <end position="392"/>
    </location>
</feature>
<evidence type="ECO:0000256" key="2">
    <source>
        <dbReference type="SAM" id="SignalP"/>
    </source>
</evidence>
<keyword evidence="1" id="KW-0812">Transmembrane</keyword>
<dbReference type="InterPro" id="IPR047803">
    <property type="entry name" value="DCD1A/B-like"/>
</dbReference>
<sequence>MARYNGGAIVMAVVVAVVALVGVARAAECHGSPKPDAQPNLNAIYDSAPVLVRQVANAKLYRVGGGNDTINVVHLWGTPYEKGFAHGTLMQDDAKDFINAVWAYLELQVEQALNGSIHTLKPGFIEMVANYGLEVALDLTLDLTRPFTGQYFFEEMKGMADATGLSYSRIEYIHMIGELTQGDCSISTRYDMPFLPAPPHFSRRYSVPLCFFVFLPLFYFFPLSLSLSLSRFPCPLHQRATIEDARQRIADAPRTCNLILGVGDGKSSEFNGIEYSYSVARFFTDTDNEPVADWHPRINDIVYYGMDWLCPGYNQVLGEQLQKHHGNITAENTIRDITAITQTGDLHIAIYDLEHQILHTANARRDSADGPNYAYQRPFVKLDMKALFEVTL</sequence>
<dbReference type="GeneID" id="5891602"/>
<evidence type="ECO:0000313" key="4">
    <source>
        <dbReference type="Proteomes" id="UP000001357"/>
    </source>
</evidence>
<keyword evidence="4" id="KW-1185">Reference proteome</keyword>
<evidence type="ECO:0000256" key="1">
    <source>
        <dbReference type="SAM" id="Phobius"/>
    </source>
</evidence>
<name>A9V198_MONBE</name>
<accession>A9V198</accession>
<reference evidence="3 4" key="1">
    <citation type="journal article" date="2008" name="Nature">
        <title>The genome of the choanoflagellate Monosiga brevicollis and the origin of metazoans.</title>
        <authorList>
            <consortium name="JGI Sequencing"/>
            <person name="King N."/>
            <person name="Westbrook M.J."/>
            <person name="Young S.L."/>
            <person name="Kuo A."/>
            <person name="Abedin M."/>
            <person name="Chapman J."/>
            <person name="Fairclough S."/>
            <person name="Hellsten U."/>
            <person name="Isogai Y."/>
            <person name="Letunic I."/>
            <person name="Marr M."/>
            <person name="Pincus D."/>
            <person name="Putnam N."/>
            <person name="Rokas A."/>
            <person name="Wright K.J."/>
            <person name="Zuzow R."/>
            <person name="Dirks W."/>
            <person name="Good M."/>
            <person name="Goodstein D."/>
            <person name="Lemons D."/>
            <person name="Li W."/>
            <person name="Lyons J.B."/>
            <person name="Morris A."/>
            <person name="Nichols S."/>
            <person name="Richter D.J."/>
            <person name="Salamov A."/>
            <person name="Bork P."/>
            <person name="Lim W.A."/>
            <person name="Manning G."/>
            <person name="Miller W.T."/>
            <person name="McGinnis W."/>
            <person name="Shapiro H."/>
            <person name="Tjian R."/>
            <person name="Grigoriev I.V."/>
            <person name="Rokhsar D."/>
        </authorList>
    </citation>
    <scope>NUCLEOTIDE SEQUENCE [LARGE SCALE GENOMIC DNA]</scope>
    <source>
        <strain evidence="4">MX1 / ATCC 50154</strain>
    </source>
</reference>
<proteinExistence type="predicted"/>
<dbReference type="eggNOG" id="ENOG502RA4J">
    <property type="taxonomic scope" value="Eukaryota"/>
</dbReference>